<dbReference type="SUPFAM" id="SSF53187">
    <property type="entry name" value="Zn-dependent exopeptidases"/>
    <property type="match status" value="1"/>
</dbReference>
<proteinExistence type="predicted"/>
<dbReference type="GO" id="GO:0006526">
    <property type="term" value="P:L-arginine biosynthetic process"/>
    <property type="evidence" value="ECO:0007669"/>
    <property type="project" value="TreeGrafter"/>
</dbReference>
<keyword evidence="4" id="KW-0862">Zinc</keyword>
<dbReference type="PANTHER" id="PTHR43808:SF31">
    <property type="entry name" value="N-ACETYL-L-CITRULLINE DEACETYLASE"/>
    <property type="match status" value="1"/>
</dbReference>
<dbReference type="Pfam" id="PF01546">
    <property type="entry name" value="Peptidase_M20"/>
    <property type="match status" value="1"/>
</dbReference>
<keyword evidence="3" id="KW-0378">Hydrolase</keyword>
<gene>
    <name evidence="6" type="ORF">COV05_02645</name>
</gene>
<evidence type="ECO:0000256" key="1">
    <source>
        <dbReference type="ARBA" id="ARBA00001947"/>
    </source>
</evidence>
<evidence type="ECO:0000313" key="6">
    <source>
        <dbReference type="EMBL" id="PJE76791.1"/>
    </source>
</evidence>
<evidence type="ECO:0000313" key="7">
    <source>
        <dbReference type="Proteomes" id="UP000231436"/>
    </source>
</evidence>
<keyword evidence="2" id="KW-0479">Metal-binding</keyword>
<dbReference type="InterPro" id="IPR001261">
    <property type="entry name" value="ArgE/DapE_CS"/>
</dbReference>
<dbReference type="InterPro" id="IPR036264">
    <property type="entry name" value="Bact_exopeptidase_dim_dom"/>
</dbReference>
<dbReference type="InterPro" id="IPR002933">
    <property type="entry name" value="Peptidase_M20"/>
</dbReference>
<dbReference type="PROSITE" id="PS00758">
    <property type="entry name" value="ARGE_DAPE_CPG2_1"/>
    <property type="match status" value="1"/>
</dbReference>
<dbReference type="InterPro" id="IPR011650">
    <property type="entry name" value="Peptidase_M20_dimer"/>
</dbReference>
<dbReference type="SUPFAM" id="SSF55031">
    <property type="entry name" value="Bacterial exopeptidase dimerisation domain"/>
    <property type="match status" value="1"/>
</dbReference>
<organism evidence="6 7">
    <name type="scientific">Candidatus Uhrbacteria bacterium CG10_big_fil_rev_8_21_14_0_10_48_16</name>
    <dbReference type="NCBI Taxonomy" id="1975038"/>
    <lineage>
        <taxon>Bacteria</taxon>
        <taxon>Candidatus Uhriibacteriota</taxon>
    </lineage>
</organism>
<dbReference type="Pfam" id="PF07687">
    <property type="entry name" value="M20_dimer"/>
    <property type="match status" value="1"/>
</dbReference>
<evidence type="ECO:0000256" key="3">
    <source>
        <dbReference type="ARBA" id="ARBA00022801"/>
    </source>
</evidence>
<dbReference type="InterPro" id="IPR050072">
    <property type="entry name" value="Peptidase_M20A"/>
</dbReference>
<accession>A0A2M8LH63</accession>
<name>A0A2M8LH63_9BACT</name>
<dbReference type="EMBL" id="PFEU01000011">
    <property type="protein sequence ID" value="PJE76791.1"/>
    <property type="molecule type" value="Genomic_DNA"/>
</dbReference>
<dbReference type="Gene3D" id="3.30.70.360">
    <property type="match status" value="1"/>
</dbReference>
<dbReference type="PANTHER" id="PTHR43808">
    <property type="entry name" value="ACETYLORNITHINE DEACETYLASE"/>
    <property type="match status" value="1"/>
</dbReference>
<dbReference type="GO" id="GO:0008777">
    <property type="term" value="F:acetylornithine deacetylase activity"/>
    <property type="evidence" value="ECO:0007669"/>
    <property type="project" value="TreeGrafter"/>
</dbReference>
<evidence type="ECO:0000256" key="2">
    <source>
        <dbReference type="ARBA" id="ARBA00022723"/>
    </source>
</evidence>
<protein>
    <recommendedName>
        <fullName evidence="5">Peptidase M20 dimerisation domain-containing protein</fullName>
    </recommendedName>
</protein>
<comment type="caution">
    <text evidence="6">The sequence shown here is derived from an EMBL/GenBank/DDBJ whole genome shotgun (WGS) entry which is preliminary data.</text>
</comment>
<dbReference type="Proteomes" id="UP000231436">
    <property type="component" value="Unassembled WGS sequence"/>
</dbReference>
<dbReference type="GO" id="GO:0046872">
    <property type="term" value="F:metal ion binding"/>
    <property type="evidence" value="ECO:0007669"/>
    <property type="project" value="UniProtKB-KW"/>
</dbReference>
<evidence type="ECO:0000259" key="5">
    <source>
        <dbReference type="Pfam" id="PF07687"/>
    </source>
</evidence>
<dbReference type="AlphaFoldDB" id="A0A2M8LH63"/>
<evidence type="ECO:0000256" key="4">
    <source>
        <dbReference type="ARBA" id="ARBA00022833"/>
    </source>
</evidence>
<sequence>MNSIISMTEDLVRMKTTADQPEELMRIMSYVESFFADTPNLIIKRYESGGKPSMVISTQETFAPDIMLVGHLDVVPASDDLFEPRYEGSKMFGRGVCDMKSECVVMMQILKNIAEQETRPNMALMLTTDEEVGGFNGVNYLLSEVGYRCQVAIVPDGGQAPDDIVLMNKGILLIRLTAHGKTGHGSRPWLGENAIDRLLVAYEKIRAFIPHKATADDYWYHTCNIGVIHGGEAANQIPGEAMCDLDIRFTEETNVDELMAKVEEVVGDLAQVSVRVSGELIHTDEENPFVQTYVQCATEVLGTQPTFNKHCGSNDGRFFTSLGIPIIVSRPTSGDQHSPHEWLDTESLPVFQKIVEEAIKRFQTTL</sequence>
<dbReference type="Gene3D" id="3.40.630.10">
    <property type="entry name" value="Zn peptidases"/>
    <property type="match status" value="1"/>
</dbReference>
<reference evidence="7" key="1">
    <citation type="submission" date="2017-09" db="EMBL/GenBank/DDBJ databases">
        <title>Depth-based differentiation of microbial function through sediment-hosted aquifers and enrichment of novel symbionts in the deep terrestrial subsurface.</title>
        <authorList>
            <person name="Probst A.J."/>
            <person name="Ladd B."/>
            <person name="Jarett J.K."/>
            <person name="Geller-Mcgrath D.E."/>
            <person name="Sieber C.M.K."/>
            <person name="Emerson J.B."/>
            <person name="Anantharaman K."/>
            <person name="Thomas B.C."/>
            <person name="Malmstrom R."/>
            <person name="Stieglmeier M."/>
            <person name="Klingl A."/>
            <person name="Woyke T."/>
            <person name="Ryan C.M."/>
            <person name="Banfield J.F."/>
        </authorList>
    </citation>
    <scope>NUCLEOTIDE SEQUENCE [LARGE SCALE GENOMIC DNA]</scope>
</reference>
<feature type="domain" description="Peptidase M20 dimerisation" evidence="5">
    <location>
        <begin position="168"/>
        <end position="269"/>
    </location>
</feature>
<comment type="cofactor">
    <cofactor evidence="1">
        <name>Zn(2+)</name>
        <dbReference type="ChEBI" id="CHEBI:29105"/>
    </cofactor>
</comment>